<dbReference type="KEGG" id="mhu:Mhun_2218"/>
<dbReference type="eggNOG" id="arCOG03166">
    <property type="taxonomic scope" value="Archaea"/>
</dbReference>
<evidence type="ECO:0000313" key="4">
    <source>
        <dbReference type="Proteomes" id="UP000001941"/>
    </source>
</evidence>
<dbReference type="HOGENOM" id="CLU_041137_3_0_2"/>
<dbReference type="PANTHER" id="PTHR34704:SF1">
    <property type="entry name" value="ATPASE"/>
    <property type="match status" value="1"/>
</dbReference>
<dbReference type="EnsemblBacteria" id="ABD41923">
    <property type="protein sequence ID" value="ABD41923"/>
    <property type="gene ID" value="Mhun_2218"/>
</dbReference>
<evidence type="ECO:0000259" key="2">
    <source>
        <dbReference type="Pfam" id="PF03008"/>
    </source>
</evidence>
<dbReference type="PANTHER" id="PTHR34704">
    <property type="entry name" value="ATPASE"/>
    <property type="match status" value="1"/>
</dbReference>
<feature type="domain" description="DUF234" evidence="2">
    <location>
        <begin position="311"/>
        <end position="409"/>
    </location>
</feature>
<dbReference type="GO" id="GO:0005524">
    <property type="term" value="F:ATP binding"/>
    <property type="evidence" value="ECO:0007669"/>
    <property type="project" value="InterPro"/>
</dbReference>
<dbReference type="InterPro" id="IPR027417">
    <property type="entry name" value="P-loop_NTPase"/>
</dbReference>
<dbReference type="GeneID" id="3923539"/>
<feature type="domain" description="ATPase" evidence="1">
    <location>
        <begin position="4"/>
        <end position="198"/>
    </location>
</feature>
<keyword evidence="4" id="KW-1185">Reference proteome</keyword>
<dbReference type="STRING" id="323259.Mhun_2218"/>
<name>Q2FNE0_METHJ</name>
<reference evidence="4" key="1">
    <citation type="journal article" date="2016" name="Stand. Genomic Sci.">
        <title>Complete genome sequence of Methanospirillum hungatei type strain JF1.</title>
        <authorList>
            <person name="Gunsalus R.P."/>
            <person name="Cook L.E."/>
            <person name="Crable B."/>
            <person name="Rohlin L."/>
            <person name="McDonald E."/>
            <person name="Mouttaki H."/>
            <person name="Sieber J.R."/>
            <person name="Poweleit N."/>
            <person name="Zhou H."/>
            <person name="Lapidus A.L."/>
            <person name="Daligault H.E."/>
            <person name="Land M."/>
            <person name="Gilna P."/>
            <person name="Ivanova N."/>
            <person name="Kyrpides N."/>
            <person name="Culley D.E."/>
            <person name="McInerney M.J."/>
        </authorList>
    </citation>
    <scope>NUCLEOTIDE SEQUENCE [LARGE SCALE GENOMIC DNA]</scope>
    <source>
        <strain evidence="4">ATCC 27890 / DSM 864 / NBRC 100397 / JF-1</strain>
    </source>
</reference>
<dbReference type="OrthoDB" id="132045at2157"/>
<dbReference type="InterPro" id="IPR004256">
    <property type="entry name" value="DUF234"/>
</dbReference>
<accession>Q2FNE0</accession>
<dbReference type="InterPro" id="IPR011579">
    <property type="entry name" value="ATPase_dom"/>
</dbReference>
<dbReference type="InterPro" id="IPR036390">
    <property type="entry name" value="WH_DNA-bd_sf"/>
</dbReference>
<evidence type="ECO:0000313" key="3">
    <source>
        <dbReference type="EMBL" id="ABD41923.1"/>
    </source>
</evidence>
<organism evidence="3 4">
    <name type="scientific">Methanospirillum hungatei JF-1 (strain ATCC 27890 / DSM 864 / NBRC 100397 / JF-1)</name>
    <dbReference type="NCBI Taxonomy" id="323259"/>
    <lineage>
        <taxon>Archaea</taxon>
        <taxon>Methanobacteriati</taxon>
        <taxon>Methanobacteriota</taxon>
        <taxon>Stenosarchaea group</taxon>
        <taxon>Methanomicrobia</taxon>
        <taxon>Methanomicrobiales</taxon>
        <taxon>Methanospirillaceae</taxon>
        <taxon>Methanospirillum</taxon>
    </lineage>
</organism>
<dbReference type="Proteomes" id="UP000001941">
    <property type="component" value="Chromosome"/>
</dbReference>
<proteinExistence type="predicted"/>
<dbReference type="SUPFAM" id="SSF46785">
    <property type="entry name" value="Winged helix' DNA-binding domain"/>
    <property type="match status" value="1"/>
</dbReference>
<dbReference type="SUPFAM" id="SSF52540">
    <property type="entry name" value="P-loop containing nucleoside triphosphate hydrolases"/>
    <property type="match status" value="1"/>
</dbReference>
<dbReference type="EMBL" id="CP000254">
    <property type="protein sequence ID" value="ABD41923.1"/>
    <property type="molecule type" value="Genomic_DNA"/>
</dbReference>
<gene>
    <name evidence="3" type="ordered locus">Mhun_2218</name>
</gene>
<dbReference type="AlphaFoldDB" id="Q2FNE0"/>
<sequence length="463" mass="54646">MYTFFDRKTELAELNDRFIGPRSEFFIIYGRRRVGKSELINEFIRQNTGLRIQIREGSRKYQLEQFAEAFCEFFEDPFIGKNGFISWDSVFEYLASRSTNRFILAIDEFPYLVKEDRSILSILQYHWDNRLRKTRIFLILSGSSIGMMEDEVLSYRSPLFGRRTGQLLLRSFRFHEVLPIFQDFRKAVEYYAVYGGTPAYILSVDTSETIEDSIEKNLLNPLSYLFREVEFLLRMELVEPRYYFSILLSISRGNNTQHLITNDTGIQKGTVNRYLATLIDLDIIWKEVPAFEDERSRRGRYFFRDNLFSFWFRFIFPNLERAESGSAEQILTESITPYLAQYTGSLFERMVIDLLFYLNGAGKLPFHCVFSSVKRWWHKGEEIDIVGISETDSSVLFCEVKWQDNVNGKKVAFDLKHKAGLITWKEKKRNEMFMIIARSFSSVGDEKNVLFMDLDMLEKLVYS</sequence>
<dbReference type="Pfam" id="PF03008">
    <property type="entry name" value="DUF234"/>
    <property type="match status" value="1"/>
</dbReference>
<evidence type="ECO:0000259" key="1">
    <source>
        <dbReference type="Pfam" id="PF01637"/>
    </source>
</evidence>
<dbReference type="Pfam" id="PF01637">
    <property type="entry name" value="ATPase_2"/>
    <property type="match status" value="1"/>
</dbReference>
<dbReference type="Gene3D" id="3.40.50.300">
    <property type="entry name" value="P-loop containing nucleotide triphosphate hydrolases"/>
    <property type="match status" value="1"/>
</dbReference>
<dbReference type="InParanoid" id="Q2FNE0"/>
<dbReference type="RefSeq" id="WP_011449181.1">
    <property type="nucleotide sequence ID" value="NC_007796.1"/>
</dbReference>
<protein>
    <submittedName>
        <fullName evidence="3">ATPase</fullName>
    </submittedName>
</protein>